<feature type="region of interest" description="Disordered" evidence="1">
    <location>
        <begin position="175"/>
        <end position="199"/>
    </location>
</feature>
<dbReference type="Proteomes" id="UP000050497">
    <property type="component" value="Unassembled WGS sequence"/>
</dbReference>
<dbReference type="Proteomes" id="UP000182800">
    <property type="component" value="Unassembled WGS sequence"/>
</dbReference>
<dbReference type="EMBL" id="FMBM01000002">
    <property type="protein sequence ID" value="SCC80690.1"/>
    <property type="molecule type" value="Genomic_DNA"/>
</dbReference>
<organism evidence="2 4">
    <name type="scientific">Saliniramus fredricksonii</name>
    <dbReference type="NCBI Taxonomy" id="1653334"/>
    <lineage>
        <taxon>Bacteria</taxon>
        <taxon>Pseudomonadati</taxon>
        <taxon>Pseudomonadota</taxon>
        <taxon>Alphaproteobacteria</taxon>
        <taxon>Hyphomicrobiales</taxon>
        <taxon>Salinarimonadaceae</taxon>
        <taxon>Saliniramus</taxon>
    </lineage>
</organism>
<accession>A0A0N8KDX5</accession>
<protein>
    <submittedName>
        <fullName evidence="2">Uncharacterized protein</fullName>
    </submittedName>
</protein>
<proteinExistence type="predicted"/>
<evidence type="ECO:0000313" key="5">
    <source>
        <dbReference type="Proteomes" id="UP000182800"/>
    </source>
</evidence>
<name>A0A0N8KDX5_9HYPH</name>
<dbReference type="EMBL" id="LJSX01000022">
    <property type="protein sequence ID" value="KPQ09754.1"/>
    <property type="molecule type" value="Genomic_DNA"/>
</dbReference>
<feature type="compositionally biased region" description="Basic and acidic residues" evidence="1">
    <location>
        <begin position="20"/>
        <end position="29"/>
    </location>
</feature>
<comment type="caution">
    <text evidence="2">The sequence shown here is derived from an EMBL/GenBank/DDBJ whole genome shotgun (WGS) entry which is preliminary data.</text>
</comment>
<reference evidence="2 4" key="1">
    <citation type="submission" date="2015-09" db="EMBL/GenBank/DDBJ databases">
        <title>Identification and resolution of microdiversity through metagenomic sequencing of parallel consortia.</title>
        <authorList>
            <person name="Nelson W.C."/>
            <person name="Romine M.F."/>
            <person name="Lindemann S.R."/>
        </authorList>
    </citation>
    <scope>NUCLEOTIDE SEQUENCE [LARGE SCALE GENOMIC DNA]</scope>
    <source>
        <strain evidence="2">HL-109</strain>
    </source>
</reference>
<gene>
    <name evidence="3" type="ORF">GA0071312_1641</name>
    <name evidence="2" type="ORF">HLUCCO17_13400</name>
</gene>
<evidence type="ECO:0000256" key="1">
    <source>
        <dbReference type="SAM" id="MobiDB-lite"/>
    </source>
</evidence>
<reference evidence="3 5" key="2">
    <citation type="submission" date="2016-08" db="EMBL/GenBank/DDBJ databases">
        <authorList>
            <person name="Varghese N."/>
            <person name="Submissions Spin"/>
        </authorList>
    </citation>
    <scope>NUCLEOTIDE SEQUENCE [LARGE SCALE GENOMIC DNA]</scope>
    <source>
        <strain evidence="3 5">HL-109</strain>
    </source>
</reference>
<evidence type="ECO:0000313" key="4">
    <source>
        <dbReference type="Proteomes" id="UP000050497"/>
    </source>
</evidence>
<evidence type="ECO:0000313" key="3">
    <source>
        <dbReference type="EMBL" id="SCC80690.1"/>
    </source>
</evidence>
<evidence type="ECO:0000313" key="2">
    <source>
        <dbReference type="EMBL" id="KPQ09754.1"/>
    </source>
</evidence>
<dbReference type="AlphaFoldDB" id="A0A0N8KDX5"/>
<sequence>MVKGPRRMQGSPEIAPVTPSRRESDLQDKSREFQAALRREYLTHHDTEAAEARVARGFDDQIIISGERARECMSYLHRLVRLSPTFRGVLNKALADYDTLWITIGHGGGNSRSTIGARDEKIYINLEQGDLMDLLIHECGHALAKLEDGPLGGFGPNQRFQAVIKRELDMGSGGVKAYGTEVRPNAPSGPRMPSKLPME</sequence>
<keyword evidence="5" id="KW-1185">Reference proteome</keyword>
<feature type="region of interest" description="Disordered" evidence="1">
    <location>
        <begin position="1"/>
        <end position="29"/>
    </location>
</feature>